<feature type="compositionally biased region" description="Basic residues" evidence="1">
    <location>
        <begin position="47"/>
        <end position="58"/>
    </location>
</feature>
<evidence type="ECO:0000256" key="1">
    <source>
        <dbReference type="SAM" id="MobiDB-lite"/>
    </source>
</evidence>
<sequence>MQQSMKYNLSKSRNSSKKPVENRNKQDNNPSSSIHRSKSNVTMNRDKNRRTSKNKARLSAKLQSDSKIHSDERLSILEIENHISKFNVNLKIIATETMRNWDLEEKAKMSEASQTAEAKSAVVMEYSTVQKIVQILDNEEDILATKMAMKELNSKPIIEEKKPTVEILNEPQFELVQALPEFESMPEEHTYIN</sequence>
<evidence type="ECO:0000313" key="2">
    <source>
        <dbReference type="EMBL" id="PBC29850.1"/>
    </source>
</evidence>
<dbReference type="OrthoDB" id="7693442at2759"/>
<accession>A0A2A3EDS2</accession>
<feature type="compositionally biased region" description="Polar residues" evidence="1">
    <location>
        <begin position="1"/>
        <end position="13"/>
    </location>
</feature>
<keyword evidence="3" id="KW-1185">Reference proteome</keyword>
<feature type="compositionally biased region" description="Polar residues" evidence="1">
    <location>
        <begin position="27"/>
        <end position="43"/>
    </location>
</feature>
<gene>
    <name evidence="2" type="ORF">APICC_09405</name>
</gene>
<protein>
    <submittedName>
        <fullName evidence="2">Uncharacterized protein</fullName>
    </submittedName>
</protein>
<feature type="region of interest" description="Disordered" evidence="1">
    <location>
        <begin position="1"/>
        <end position="65"/>
    </location>
</feature>
<reference evidence="2 3" key="1">
    <citation type="submission" date="2014-07" db="EMBL/GenBank/DDBJ databases">
        <title>Genomic and transcriptomic analysis on Apis cerana provide comprehensive insights into honey bee biology.</title>
        <authorList>
            <person name="Diao Q."/>
            <person name="Sun L."/>
            <person name="Zheng H."/>
            <person name="Zheng H."/>
            <person name="Xu S."/>
            <person name="Wang S."/>
            <person name="Zeng Z."/>
            <person name="Hu F."/>
            <person name="Su S."/>
            <person name="Wu J."/>
        </authorList>
    </citation>
    <scope>NUCLEOTIDE SEQUENCE [LARGE SCALE GENOMIC DNA]</scope>
    <source>
        <tissue evidence="2">Pupae without intestine</tissue>
    </source>
</reference>
<dbReference type="AlphaFoldDB" id="A0A2A3EDS2"/>
<dbReference type="Proteomes" id="UP000242457">
    <property type="component" value="Unassembled WGS sequence"/>
</dbReference>
<name>A0A2A3EDS2_APICC</name>
<proteinExistence type="predicted"/>
<organism evidence="2 3">
    <name type="scientific">Apis cerana cerana</name>
    <name type="common">Oriental honeybee</name>
    <dbReference type="NCBI Taxonomy" id="94128"/>
    <lineage>
        <taxon>Eukaryota</taxon>
        <taxon>Metazoa</taxon>
        <taxon>Ecdysozoa</taxon>
        <taxon>Arthropoda</taxon>
        <taxon>Hexapoda</taxon>
        <taxon>Insecta</taxon>
        <taxon>Pterygota</taxon>
        <taxon>Neoptera</taxon>
        <taxon>Endopterygota</taxon>
        <taxon>Hymenoptera</taxon>
        <taxon>Apocrita</taxon>
        <taxon>Aculeata</taxon>
        <taxon>Apoidea</taxon>
        <taxon>Anthophila</taxon>
        <taxon>Apidae</taxon>
        <taxon>Apis</taxon>
    </lineage>
</organism>
<dbReference type="EMBL" id="KZ288271">
    <property type="protein sequence ID" value="PBC29850.1"/>
    <property type="molecule type" value="Genomic_DNA"/>
</dbReference>
<evidence type="ECO:0000313" key="3">
    <source>
        <dbReference type="Proteomes" id="UP000242457"/>
    </source>
</evidence>